<evidence type="ECO:0000256" key="1">
    <source>
        <dbReference type="SAM" id="MobiDB-lite"/>
    </source>
</evidence>
<gene>
    <name evidence="3" type="ordered locus">Mpet_2502</name>
</gene>
<evidence type="ECO:0000313" key="3">
    <source>
        <dbReference type="EMBL" id="ADN37246.1"/>
    </source>
</evidence>
<proteinExistence type="predicted"/>
<dbReference type="AlphaFoldDB" id="E1RF02"/>
<keyword evidence="2" id="KW-0812">Transmembrane</keyword>
<dbReference type="EMBL" id="CP002117">
    <property type="protein sequence ID" value="ADN37246.1"/>
    <property type="molecule type" value="Genomic_DNA"/>
</dbReference>
<protein>
    <submittedName>
        <fullName evidence="3">Uncharacterized protein</fullName>
    </submittedName>
</protein>
<feature type="transmembrane region" description="Helical" evidence="2">
    <location>
        <begin position="20"/>
        <end position="40"/>
    </location>
</feature>
<dbReference type="Proteomes" id="UP000006565">
    <property type="component" value="Chromosome"/>
</dbReference>
<dbReference type="SUPFAM" id="SSF82171">
    <property type="entry name" value="DPP6 N-terminal domain-like"/>
    <property type="match status" value="1"/>
</dbReference>
<dbReference type="STRING" id="679926.Mpet_2502"/>
<keyword evidence="2" id="KW-0472">Membrane</keyword>
<keyword evidence="4" id="KW-1185">Reference proteome</keyword>
<dbReference type="eggNOG" id="arCOG11998">
    <property type="taxonomic scope" value="Archaea"/>
</dbReference>
<name>E1RF02_METP4</name>
<sequence precursor="true">MIWSEISDDVDAVSGCCRTLRAFILLIAVILFFIVIPASAEEFPVIETGYTYVDGDTCDLFSFPATDKFSHMGLSGGKIAYSKDKDPLIYIWDSGTGETKTFDTTEVAVKKDDWISFWMEIKCLDISDGVVYYSLLTHKTTPTGTSASTEGLFSFDGENNEKIFDHLVVNLCADNDLVLIEDFSWYDWEEFTNLNRLRIYSRDTGEMITIDDCGETNDHIGLGDGNAAVAITVLSSESGVRIPEDGVTVFRLPPDFSEGSVETVTIPSSTGYSYKEGSMIVSRDCFSGDILIWSKEVSANANGSGEDGWNILYATDLNTLEDTVIDRIEEPVEEINEPGDIFDSFGFYSYAVDGDYLIYRKDDRIFLYHIPDGEKKEIRITGNDEFEVGDIVEFDEGELLVRAYPKDYPGYEPSEYEIWFVDLNPFINPVEAEASETGAVETGSNEPGNPETPLSPSVSVFALVAAAVVFAGSQGKR</sequence>
<evidence type="ECO:0000313" key="4">
    <source>
        <dbReference type="Proteomes" id="UP000006565"/>
    </source>
</evidence>
<dbReference type="KEGG" id="mpi:Mpet_2502"/>
<reference evidence="3 4" key="1">
    <citation type="journal article" date="2010" name="Stand. Genomic Sci.">
        <title>Complete genome sequence of Methanoplanus petrolearius type strain (SEBR 4847).</title>
        <authorList>
            <person name="Brambilla E."/>
            <person name="Djao O.D."/>
            <person name="Daligault H."/>
            <person name="Lapidus A."/>
            <person name="Lucas S."/>
            <person name="Hammon N."/>
            <person name="Nolan M."/>
            <person name="Tice H."/>
            <person name="Cheng J.F."/>
            <person name="Han C."/>
            <person name="Tapia R."/>
            <person name="Goodwin L."/>
            <person name="Pitluck S."/>
            <person name="Liolios K."/>
            <person name="Ivanova N."/>
            <person name="Mavromatis K."/>
            <person name="Mikhailova N."/>
            <person name="Pati A."/>
            <person name="Chen A."/>
            <person name="Palaniappan K."/>
            <person name="Land M."/>
            <person name="Hauser L."/>
            <person name="Chang Y.J."/>
            <person name="Jeffries C.D."/>
            <person name="Rohde M."/>
            <person name="Spring S."/>
            <person name="Sikorski J."/>
            <person name="Goker M."/>
            <person name="Woyke T."/>
            <person name="Bristow J."/>
            <person name="Eisen J.A."/>
            <person name="Markowitz V."/>
            <person name="Hugenholtz P."/>
            <person name="Kyrpides N.C."/>
            <person name="Klenk H.P."/>
        </authorList>
    </citation>
    <scope>NUCLEOTIDE SEQUENCE [LARGE SCALE GENOMIC DNA]</scope>
    <source>
        <strain evidence="4">DSM 11571 / OCM 486 / SEBR 4847</strain>
    </source>
</reference>
<organism evidence="3 4">
    <name type="scientific">Methanolacinia petrolearia (strain DSM 11571 / OCM 486 / SEBR 4847)</name>
    <name type="common">Methanoplanus petrolearius</name>
    <dbReference type="NCBI Taxonomy" id="679926"/>
    <lineage>
        <taxon>Archaea</taxon>
        <taxon>Methanobacteriati</taxon>
        <taxon>Methanobacteriota</taxon>
        <taxon>Stenosarchaea group</taxon>
        <taxon>Methanomicrobia</taxon>
        <taxon>Methanomicrobiales</taxon>
        <taxon>Methanomicrobiaceae</taxon>
        <taxon>Methanolacinia</taxon>
    </lineage>
</organism>
<evidence type="ECO:0000256" key="2">
    <source>
        <dbReference type="SAM" id="Phobius"/>
    </source>
</evidence>
<keyword evidence="2" id="KW-1133">Transmembrane helix</keyword>
<feature type="region of interest" description="Disordered" evidence="1">
    <location>
        <begin position="434"/>
        <end position="453"/>
    </location>
</feature>
<accession>E1RF02</accession>
<dbReference type="HOGENOM" id="CLU_619136_0_0_2"/>